<proteinExistence type="predicted"/>
<protein>
    <submittedName>
        <fullName evidence="1">Uncharacterized protein</fullName>
    </submittedName>
</protein>
<organism evidence="1 2">
    <name type="scientific">Musa troglodytarum</name>
    <name type="common">fe'i banana</name>
    <dbReference type="NCBI Taxonomy" id="320322"/>
    <lineage>
        <taxon>Eukaryota</taxon>
        <taxon>Viridiplantae</taxon>
        <taxon>Streptophyta</taxon>
        <taxon>Embryophyta</taxon>
        <taxon>Tracheophyta</taxon>
        <taxon>Spermatophyta</taxon>
        <taxon>Magnoliopsida</taxon>
        <taxon>Liliopsida</taxon>
        <taxon>Zingiberales</taxon>
        <taxon>Musaceae</taxon>
        <taxon>Musa</taxon>
    </lineage>
</organism>
<dbReference type="OrthoDB" id="761177at2759"/>
<dbReference type="EMBL" id="CP097504">
    <property type="protein sequence ID" value="URD90318.1"/>
    <property type="molecule type" value="Genomic_DNA"/>
</dbReference>
<evidence type="ECO:0000313" key="2">
    <source>
        <dbReference type="Proteomes" id="UP001055439"/>
    </source>
</evidence>
<accession>A0A9E7FAK8</accession>
<sequence length="123" mass="13207">MLATGGGLPLVFDDIYRALQVLSMRGEDGDGVMAQLVSGTPNLSFEEEASKDGSNLHFRFNCSADSNEGEGMKLGKEDIGAGMPSLYFKVLGIMPMSVVAASIRRSFHQPETLEVEPEHNVAS</sequence>
<keyword evidence="2" id="KW-1185">Reference proteome</keyword>
<reference evidence="1" key="1">
    <citation type="submission" date="2022-05" db="EMBL/GenBank/DDBJ databases">
        <title>The Musa troglodytarum L. genome provides insights into the mechanism of non-climacteric behaviour and enrichment of carotenoids.</title>
        <authorList>
            <person name="Wang J."/>
        </authorList>
    </citation>
    <scope>NUCLEOTIDE SEQUENCE</scope>
    <source>
        <tissue evidence="1">Leaf</tissue>
    </source>
</reference>
<dbReference type="AlphaFoldDB" id="A0A9E7FAK8"/>
<gene>
    <name evidence="1" type="ORF">MUK42_27883</name>
</gene>
<evidence type="ECO:0000313" key="1">
    <source>
        <dbReference type="EMBL" id="URD90318.1"/>
    </source>
</evidence>
<name>A0A9E7FAK8_9LILI</name>
<dbReference type="Proteomes" id="UP001055439">
    <property type="component" value="Chromosome 2"/>
</dbReference>